<dbReference type="EMBL" id="FOWC01000003">
    <property type="protein sequence ID" value="SFO84514.1"/>
    <property type="molecule type" value="Genomic_DNA"/>
</dbReference>
<dbReference type="SUPFAM" id="SSF48613">
    <property type="entry name" value="Heme oxygenase-like"/>
    <property type="match status" value="1"/>
</dbReference>
<dbReference type="InterPro" id="IPR016084">
    <property type="entry name" value="Haem_Oase-like_multi-hlx"/>
</dbReference>
<dbReference type="STRING" id="112413.SAMN05421854_103197"/>
<sequence>MRLPQPRGPLSAEVADRLRRPPADTPARSVPDSGQPVLHDDDLQLTLWICYELAYRGFDGVDAEWEHAGFVTGLRRRLERRWAAGLRELAPPRSARPEGVPGALAELVRADDGPSLAKFLQRNASRGQFREFVAHRSVYHLKEADPHSWAIPRLSGAAKVALLEIQTDEYGQGRLDRMHSELFRTTMRALALDDGYGHYVDRAPATTLAVSNLMSLFGFHRRWLGASLGHLAAFEMTSSLPNRRYGNGLRRLGGDDDATRFFDVHVEADAVHEQVAAHDLCGTFAEENPSAAADILFGAACALAVEAEFGRTLLTRWDDDQPSLLPAPGSALIAAGGAEPADLVGAVAERLDRGQTAPAQRHGASSGIDDYAVL</sequence>
<feature type="region of interest" description="Disordered" evidence="1">
    <location>
        <begin position="1"/>
        <end position="36"/>
    </location>
</feature>
<dbReference type="OrthoDB" id="252872at2"/>
<dbReference type="AlphaFoldDB" id="A0A1I5KHI1"/>
<accession>A0A1I5KHI1</accession>
<name>A0A1I5KHI1_9PSEU</name>
<dbReference type="RefSeq" id="WP_093573564.1">
    <property type="nucleotide sequence ID" value="NZ_FOWC01000003.1"/>
</dbReference>
<dbReference type="Gene3D" id="1.20.910.10">
    <property type="entry name" value="Heme oxygenase-like"/>
    <property type="match status" value="1"/>
</dbReference>
<evidence type="ECO:0000256" key="1">
    <source>
        <dbReference type="SAM" id="MobiDB-lite"/>
    </source>
</evidence>
<gene>
    <name evidence="2" type="ORF">SAMN05421854_103197</name>
</gene>
<organism evidence="2 3">
    <name type="scientific">Amycolatopsis rubida</name>
    <dbReference type="NCBI Taxonomy" id="112413"/>
    <lineage>
        <taxon>Bacteria</taxon>
        <taxon>Bacillati</taxon>
        <taxon>Actinomycetota</taxon>
        <taxon>Actinomycetes</taxon>
        <taxon>Pseudonocardiales</taxon>
        <taxon>Pseudonocardiaceae</taxon>
        <taxon>Amycolatopsis</taxon>
    </lineage>
</organism>
<dbReference type="Pfam" id="PF14518">
    <property type="entry name" value="Haem_oxygenas_2"/>
    <property type="match status" value="1"/>
</dbReference>
<proteinExistence type="predicted"/>
<protein>
    <submittedName>
        <fullName evidence="2">Iron-containing redox enzyme</fullName>
    </submittedName>
</protein>
<feature type="region of interest" description="Disordered" evidence="1">
    <location>
        <begin position="354"/>
        <end position="374"/>
    </location>
</feature>
<evidence type="ECO:0000313" key="2">
    <source>
        <dbReference type="EMBL" id="SFO84514.1"/>
    </source>
</evidence>
<dbReference type="SMART" id="SM01236">
    <property type="entry name" value="Haem_oxygenase_2"/>
    <property type="match status" value="1"/>
</dbReference>
<dbReference type="Proteomes" id="UP000199137">
    <property type="component" value="Unassembled WGS sequence"/>
</dbReference>
<reference evidence="2 3" key="1">
    <citation type="submission" date="2016-10" db="EMBL/GenBank/DDBJ databases">
        <authorList>
            <person name="de Groot N.N."/>
        </authorList>
    </citation>
    <scope>NUCLEOTIDE SEQUENCE [LARGE SCALE GENOMIC DNA]</scope>
    <source>
        <strain evidence="2 3">DSM 44637</strain>
    </source>
</reference>
<evidence type="ECO:0000313" key="3">
    <source>
        <dbReference type="Proteomes" id="UP000199137"/>
    </source>
</evidence>